<dbReference type="EMBL" id="JAALFE010000015">
    <property type="protein sequence ID" value="NGQ92177.1"/>
    <property type="molecule type" value="Genomic_DNA"/>
</dbReference>
<evidence type="ECO:0000313" key="2">
    <source>
        <dbReference type="EMBL" id="NGQ92177.1"/>
    </source>
</evidence>
<protein>
    <submittedName>
        <fullName evidence="2">Uncharacterized protein</fullName>
    </submittedName>
</protein>
<keyword evidence="1" id="KW-0472">Membrane</keyword>
<dbReference type="RefSeq" id="WP_165051561.1">
    <property type="nucleotide sequence ID" value="NZ_JAALFE010000015.1"/>
</dbReference>
<sequence>MDWLTEGVGIAIASILSSSIVAAIISNRAAYRSIAVEAITKERIVWLDELREVAVELTTKLAALNRQDFEATAGEIEAADRLIARLELHLNPDGSKEAQIMRLSEELRASAERKSEYRSIEKAFMRAVRDLLKEEWEKAKAEAGVKKKVNS</sequence>
<reference evidence="2 3" key="1">
    <citation type="submission" date="2020-02" db="EMBL/GenBank/DDBJ databases">
        <title>Rhodobacter translucens sp. nov., a novel bacterium isolated from activated sludge.</title>
        <authorList>
            <person name="Liu J."/>
        </authorList>
    </citation>
    <scope>NUCLEOTIDE SEQUENCE [LARGE SCALE GENOMIC DNA]</scope>
    <source>
        <strain evidence="2 3">HX-7-19</strain>
    </source>
</reference>
<dbReference type="Proteomes" id="UP000474758">
    <property type="component" value="Unassembled WGS sequence"/>
</dbReference>
<keyword evidence="1" id="KW-1133">Transmembrane helix</keyword>
<keyword evidence="1" id="KW-0812">Transmembrane</keyword>
<evidence type="ECO:0000256" key="1">
    <source>
        <dbReference type="SAM" id="Phobius"/>
    </source>
</evidence>
<dbReference type="AlphaFoldDB" id="A0A6M1TWW2"/>
<keyword evidence="3" id="KW-1185">Reference proteome</keyword>
<proteinExistence type="predicted"/>
<accession>A0A6M1TWW2</accession>
<comment type="caution">
    <text evidence="2">The sequence shown here is derived from an EMBL/GenBank/DDBJ whole genome shotgun (WGS) entry which is preliminary data.</text>
</comment>
<organism evidence="2 3">
    <name type="scientific">Paragemmobacter kunshanensis</name>
    <dbReference type="NCBI Taxonomy" id="2583234"/>
    <lineage>
        <taxon>Bacteria</taxon>
        <taxon>Pseudomonadati</taxon>
        <taxon>Pseudomonadota</taxon>
        <taxon>Alphaproteobacteria</taxon>
        <taxon>Rhodobacterales</taxon>
        <taxon>Paracoccaceae</taxon>
        <taxon>Paragemmobacter</taxon>
    </lineage>
</organism>
<evidence type="ECO:0000313" key="3">
    <source>
        <dbReference type="Proteomes" id="UP000474758"/>
    </source>
</evidence>
<gene>
    <name evidence="2" type="ORF">G5V65_14860</name>
</gene>
<name>A0A6M1TWW2_9RHOB</name>
<feature type="transmembrane region" description="Helical" evidence="1">
    <location>
        <begin position="6"/>
        <end position="25"/>
    </location>
</feature>